<dbReference type="InterPro" id="IPR050194">
    <property type="entry name" value="Glycosyltransferase_grp1"/>
</dbReference>
<evidence type="ECO:0000259" key="1">
    <source>
        <dbReference type="Pfam" id="PF00534"/>
    </source>
</evidence>
<name>A0ABS2EWY9_9BACE</name>
<dbReference type="InterPro" id="IPR028098">
    <property type="entry name" value="Glyco_trans_4-like_N"/>
</dbReference>
<dbReference type="Proteomes" id="UP000703295">
    <property type="component" value="Unassembled WGS sequence"/>
</dbReference>
<dbReference type="CDD" id="cd03801">
    <property type="entry name" value="GT4_PimA-like"/>
    <property type="match status" value="1"/>
</dbReference>
<keyword evidence="4" id="KW-1185">Reference proteome</keyword>
<dbReference type="EMBL" id="JACJJW010000028">
    <property type="protein sequence ID" value="MBM6759071.1"/>
    <property type="molecule type" value="Genomic_DNA"/>
</dbReference>
<gene>
    <name evidence="3" type="ORF">H6A31_10340</name>
</gene>
<dbReference type="PANTHER" id="PTHR45947">
    <property type="entry name" value="SULFOQUINOVOSYL TRANSFERASE SQD2"/>
    <property type="match status" value="1"/>
</dbReference>
<evidence type="ECO:0000259" key="2">
    <source>
        <dbReference type="Pfam" id="PF13439"/>
    </source>
</evidence>
<dbReference type="Pfam" id="PF13439">
    <property type="entry name" value="Glyco_transf_4"/>
    <property type="match status" value="1"/>
</dbReference>
<evidence type="ECO:0000313" key="4">
    <source>
        <dbReference type="Proteomes" id="UP000703295"/>
    </source>
</evidence>
<accession>A0ABS2EWY9</accession>
<dbReference type="Pfam" id="PF00534">
    <property type="entry name" value="Glycos_transf_1"/>
    <property type="match status" value="1"/>
</dbReference>
<dbReference type="Gene3D" id="3.40.50.2000">
    <property type="entry name" value="Glycogen Phosphorylase B"/>
    <property type="match status" value="2"/>
</dbReference>
<feature type="domain" description="Glycosyltransferase subfamily 4-like N-terminal" evidence="2">
    <location>
        <begin position="39"/>
        <end position="161"/>
    </location>
</feature>
<proteinExistence type="predicted"/>
<dbReference type="RefSeq" id="WP_204476241.1">
    <property type="nucleotide sequence ID" value="NZ_JACJJW010000028.1"/>
</dbReference>
<dbReference type="PANTHER" id="PTHR45947:SF3">
    <property type="entry name" value="SULFOQUINOVOSYL TRANSFERASE SQD2"/>
    <property type="match status" value="1"/>
</dbReference>
<organism evidence="3 4">
    <name type="scientific">Bacteroides mediterraneensis</name>
    <dbReference type="NCBI Taxonomy" id="1841856"/>
    <lineage>
        <taxon>Bacteria</taxon>
        <taxon>Pseudomonadati</taxon>
        <taxon>Bacteroidota</taxon>
        <taxon>Bacteroidia</taxon>
        <taxon>Bacteroidales</taxon>
        <taxon>Bacteroidaceae</taxon>
        <taxon>Bacteroides</taxon>
    </lineage>
</organism>
<evidence type="ECO:0000313" key="3">
    <source>
        <dbReference type="EMBL" id="MBM6759071.1"/>
    </source>
</evidence>
<protein>
    <submittedName>
        <fullName evidence="3">Glycosyltransferase family 4 protein</fullName>
    </submittedName>
</protein>
<dbReference type="SUPFAM" id="SSF53756">
    <property type="entry name" value="UDP-Glycosyltransferase/glycogen phosphorylase"/>
    <property type="match status" value="1"/>
</dbReference>
<reference evidence="3 4" key="1">
    <citation type="journal article" date="2021" name="Sci. Rep.">
        <title>The distribution of antibiotic resistance genes in chicken gut microbiota commensals.</title>
        <authorList>
            <person name="Juricova H."/>
            <person name="Matiasovicova J."/>
            <person name="Kubasova T."/>
            <person name="Cejkova D."/>
            <person name="Rychlik I."/>
        </authorList>
    </citation>
    <scope>NUCLEOTIDE SEQUENCE [LARGE SCALE GENOMIC DNA]</scope>
    <source>
        <strain evidence="3 4">An801</strain>
    </source>
</reference>
<comment type="caution">
    <text evidence="3">The sequence shown here is derived from an EMBL/GenBank/DDBJ whole genome shotgun (WGS) entry which is preliminary data.</text>
</comment>
<feature type="domain" description="Glycosyl transferase family 1" evidence="1">
    <location>
        <begin position="178"/>
        <end position="325"/>
    </location>
</feature>
<dbReference type="InterPro" id="IPR001296">
    <property type="entry name" value="Glyco_trans_1"/>
</dbReference>
<sequence>MKILLISNMYPSQKDQTYGTFVKCFQDGLKQYDKSIKFRTVVIKGRTNSVLIKIYKYTIFYVRILLYILFTKYDLVYVHQITHASPVLLLLRTFKKFKLVMNIHGEDLLIKTHISAFLFHFSALLLKKTNLIVVPSSYFKRILLEKEPDIANDKVFVSPSGGINNKTFQFTETHNLSHKIIYISRIDRGKGWDTLLYALKNLKETNNQQIICYIAGKGFQIEQMQTLIEKLNLGDSCIYIGALSHNEMNDYYKQVDCLIFPTQLEESLGLVGLEALSCGCPVIGSNIGCLPEYIKHNENGFLFTPGNAIELTNCIKKLYSLSPDEYIQLRLNAYQISRLYSSSNVAQAMHEQLEKIILSN</sequence>